<organism evidence="7">
    <name type="scientific">Lichtheimia ramosa</name>
    <dbReference type="NCBI Taxonomy" id="688394"/>
    <lineage>
        <taxon>Eukaryota</taxon>
        <taxon>Fungi</taxon>
        <taxon>Fungi incertae sedis</taxon>
        <taxon>Mucoromycota</taxon>
        <taxon>Mucoromycotina</taxon>
        <taxon>Mucoromycetes</taxon>
        <taxon>Mucorales</taxon>
        <taxon>Lichtheimiaceae</taxon>
        <taxon>Lichtheimia</taxon>
    </lineage>
</organism>
<reference evidence="7" key="1">
    <citation type="journal article" date="2014" name="Genome Announc.">
        <title>De novo whole-genome sequence and genome annotation of Lichtheimia ramosa.</title>
        <authorList>
            <person name="Linde J."/>
            <person name="Schwartze V."/>
            <person name="Binder U."/>
            <person name="Lass-Florl C."/>
            <person name="Voigt K."/>
            <person name="Horn F."/>
        </authorList>
    </citation>
    <scope>NUCLEOTIDE SEQUENCE</scope>
    <source>
        <strain evidence="7">JMRC FSU:6197</strain>
    </source>
</reference>
<feature type="region of interest" description="Disordered" evidence="5">
    <location>
        <begin position="159"/>
        <end position="221"/>
    </location>
</feature>
<keyword evidence="4" id="KW-0539">Nucleus</keyword>
<feature type="compositionally biased region" description="Basic residues" evidence="5">
    <location>
        <begin position="343"/>
        <end position="360"/>
    </location>
</feature>
<feature type="region of interest" description="Disordered" evidence="5">
    <location>
        <begin position="334"/>
        <end position="360"/>
    </location>
</feature>
<feature type="compositionally biased region" description="Polar residues" evidence="5">
    <location>
        <begin position="1"/>
        <end position="21"/>
    </location>
</feature>
<evidence type="ECO:0000313" key="7">
    <source>
        <dbReference type="EMBL" id="CDS05379.1"/>
    </source>
</evidence>
<dbReference type="EMBL" id="LK023316">
    <property type="protein sequence ID" value="CDS05379.1"/>
    <property type="molecule type" value="Genomic_DNA"/>
</dbReference>
<dbReference type="GO" id="GO:0005634">
    <property type="term" value="C:nucleus"/>
    <property type="evidence" value="ECO:0007669"/>
    <property type="project" value="UniProtKB-SubCell"/>
</dbReference>
<protein>
    <recommendedName>
        <fullName evidence="6">Velvet domain-containing protein</fullName>
    </recommendedName>
</protein>
<dbReference type="InterPro" id="IPR021740">
    <property type="entry name" value="Velvet"/>
</dbReference>
<evidence type="ECO:0000256" key="3">
    <source>
        <dbReference type="ARBA" id="ARBA00023163"/>
    </source>
</evidence>
<dbReference type="InterPro" id="IPR038491">
    <property type="entry name" value="Velvet_dom_sf"/>
</dbReference>
<evidence type="ECO:0000256" key="4">
    <source>
        <dbReference type="ARBA" id="ARBA00023242"/>
    </source>
</evidence>
<feature type="compositionally biased region" description="Pro residues" evidence="5">
    <location>
        <begin position="279"/>
        <end position="298"/>
    </location>
</feature>
<evidence type="ECO:0000256" key="2">
    <source>
        <dbReference type="ARBA" id="ARBA00023015"/>
    </source>
</evidence>
<evidence type="ECO:0000256" key="1">
    <source>
        <dbReference type="ARBA" id="ARBA00004123"/>
    </source>
</evidence>
<dbReference type="AlphaFoldDB" id="A0A077WE01"/>
<feature type="compositionally biased region" description="Low complexity" evidence="5">
    <location>
        <begin position="202"/>
        <end position="213"/>
    </location>
</feature>
<dbReference type="InterPro" id="IPR037525">
    <property type="entry name" value="Velvet_dom"/>
</dbReference>
<evidence type="ECO:0000259" key="6">
    <source>
        <dbReference type="PROSITE" id="PS51821"/>
    </source>
</evidence>
<comment type="subcellular location">
    <subcellularLocation>
        <location evidence="1">Nucleus</location>
    </subcellularLocation>
</comment>
<feature type="region of interest" description="Disordered" evidence="5">
    <location>
        <begin position="254"/>
        <end position="313"/>
    </location>
</feature>
<feature type="compositionally biased region" description="Polar residues" evidence="5">
    <location>
        <begin position="234"/>
        <end position="247"/>
    </location>
</feature>
<feature type="compositionally biased region" description="Low complexity" evidence="5">
    <location>
        <begin position="182"/>
        <end position="195"/>
    </location>
</feature>
<evidence type="ECO:0000256" key="5">
    <source>
        <dbReference type="SAM" id="MobiDB-lite"/>
    </source>
</evidence>
<accession>A0A077WE01</accession>
<keyword evidence="3" id="KW-0804">Transcription</keyword>
<sequence>MSSRFSLTVRQQPVQTRQSTTNERDRRPVDPPPIVQIKLEDAIPQEIHLAHPVRDEPVHEANGVSGQAVSSMYKLKDYDNHDGGFFVFGDLSIRIEGQYRIKFTLFEITLQGAVSLKSIYSDVFSVYSSKTFPGMLESTFLSRSFSDQGVRLRIRKEHRVQMNGSRKRKASLAHDDDSPTELTSSSSSSLSSTASWYWPTTQQQQQQQQLKQQHAYPPANKASRRLSMDLPWPASSQPTRRSWSFSVQRDEPVRLPPIRNIMSPPPPSTTPSSSIATPTQPPPPIQQSQQPPPPPQPMHPTTVANGTPSANGAGDIIEVDAAVAMMQLASPQHSMVHLSSTTPHHHHHHHQRIQKHSAVW</sequence>
<dbReference type="OrthoDB" id="5599552at2759"/>
<feature type="region of interest" description="Disordered" evidence="5">
    <location>
        <begin position="229"/>
        <end position="248"/>
    </location>
</feature>
<dbReference type="Pfam" id="PF11754">
    <property type="entry name" value="Velvet"/>
    <property type="match status" value="2"/>
</dbReference>
<name>A0A077WE01_9FUNG</name>
<feature type="region of interest" description="Disordered" evidence="5">
    <location>
        <begin position="1"/>
        <end position="32"/>
    </location>
</feature>
<proteinExistence type="predicted"/>
<dbReference type="PROSITE" id="PS51821">
    <property type="entry name" value="VELVET"/>
    <property type="match status" value="1"/>
</dbReference>
<keyword evidence="2" id="KW-0805">Transcription regulation</keyword>
<dbReference type="PANTHER" id="PTHR33572:SF18">
    <property type="entry name" value="SPORE DEVELOPMENT REGULATOR VOSA"/>
    <property type="match status" value="1"/>
</dbReference>
<dbReference type="PANTHER" id="PTHR33572">
    <property type="entry name" value="SPORE DEVELOPMENT REGULATOR VOSA"/>
    <property type="match status" value="1"/>
</dbReference>
<gene>
    <name evidence="7" type="ORF">LRAMOSA07908</name>
</gene>
<dbReference type="Gene3D" id="2.60.40.3960">
    <property type="entry name" value="Velvet domain"/>
    <property type="match status" value="1"/>
</dbReference>
<feature type="domain" description="Velvet" evidence="6">
    <location>
        <begin position="1"/>
        <end position="155"/>
    </location>
</feature>